<evidence type="ECO:0000313" key="2">
    <source>
        <dbReference type="EMBL" id="RVX47650.1"/>
    </source>
</evidence>
<gene>
    <name evidence="2" type="ORF">EDD27_10590</name>
</gene>
<keyword evidence="1" id="KW-0812">Transmembrane</keyword>
<organism evidence="2 3">
    <name type="scientific">Nonomuraea polychroma</name>
    <dbReference type="NCBI Taxonomy" id="46176"/>
    <lineage>
        <taxon>Bacteria</taxon>
        <taxon>Bacillati</taxon>
        <taxon>Actinomycetota</taxon>
        <taxon>Actinomycetes</taxon>
        <taxon>Streptosporangiales</taxon>
        <taxon>Streptosporangiaceae</taxon>
        <taxon>Nonomuraea</taxon>
    </lineage>
</organism>
<accession>A0A438MPB9</accession>
<sequence length="88" mass="9037">MTRLLDRLGPVSLVLALLTILVGSQLAQGWVMPTLGAVSAALAWPGLRKQATIATVYNRSASVAGMVLGAIAIGLGVLNLVSAYLFSS</sequence>
<reference evidence="2 3" key="1">
    <citation type="submission" date="2019-01" db="EMBL/GenBank/DDBJ databases">
        <title>Sequencing the genomes of 1000 actinobacteria strains.</title>
        <authorList>
            <person name="Klenk H.-P."/>
        </authorList>
    </citation>
    <scope>NUCLEOTIDE SEQUENCE [LARGE SCALE GENOMIC DNA]</scope>
    <source>
        <strain evidence="2 3">DSM 43925</strain>
    </source>
</reference>
<dbReference type="Proteomes" id="UP000284824">
    <property type="component" value="Unassembled WGS sequence"/>
</dbReference>
<proteinExistence type="predicted"/>
<protein>
    <submittedName>
        <fullName evidence="2">Uncharacterized protein</fullName>
    </submittedName>
</protein>
<evidence type="ECO:0000256" key="1">
    <source>
        <dbReference type="SAM" id="Phobius"/>
    </source>
</evidence>
<name>A0A438MPB9_9ACTN</name>
<comment type="caution">
    <text evidence="2">The sequence shown here is derived from an EMBL/GenBank/DDBJ whole genome shotgun (WGS) entry which is preliminary data.</text>
</comment>
<dbReference type="RefSeq" id="WP_127940051.1">
    <property type="nucleotide sequence ID" value="NZ_SAUN01000001.1"/>
</dbReference>
<dbReference type="AlphaFoldDB" id="A0A438MPB9"/>
<evidence type="ECO:0000313" key="3">
    <source>
        <dbReference type="Proteomes" id="UP000284824"/>
    </source>
</evidence>
<keyword evidence="1" id="KW-1133">Transmembrane helix</keyword>
<dbReference type="EMBL" id="SAUN01000001">
    <property type="protein sequence ID" value="RVX47650.1"/>
    <property type="molecule type" value="Genomic_DNA"/>
</dbReference>
<keyword evidence="3" id="KW-1185">Reference proteome</keyword>
<feature type="transmembrane region" description="Helical" evidence="1">
    <location>
        <begin position="64"/>
        <end position="86"/>
    </location>
</feature>
<keyword evidence="1" id="KW-0472">Membrane</keyword>